<reference evidence="1 2" key="1">
    <citation type="submission" date="2016-04" db="EMBL/GenBank/DDBJ databases">
        <authorList>
            <person name="Evans L.H."/>
            <person name="Alamgir A."/>
            <person name="Owens N."/>
            <person name="Weber N.D."/>
            <person name="Virtaneva K."/>
            <person name="Barbian K."/>
            <person name="Babar A."/>
            <person name="Rosenke K."/>
        </authorList>
    </citation>
    <scope>NUCLEOTIDE SEQUENCE [LARGE SCALE GENOMIC DNA]</scope>
    <source>
        <strain evidence="1 2">JL2886</strain>
    </source>
</reference>
<dbReference type="AlphaFoldDB" id="A0A1B0ZP66"/>
<proteinExistence type="predicted"/>
<sequence length="37" mass="4051">MLLCRPLGDRVFMQEDAGYHLQNQTMTGNPASSASPL</sequence>
<accession>A0A1B0ZP66</accession>
<keyword evidence="2" id="KW-1185">Reference proteome</keyword>
<dbReference type="EMBL" id="CP015124">
    <property type="protein sequence ID" value="ANP35959.1"/>
    <property type="molecule type" value="Genomic_DNA"/>
</dbReference>
<name>A0A1B0ZP66_9RHOB</name>
<evidence type="ECO:0000313" key="2">
    <source>
        <dbReference type="Proteomes" id="UP000092565"/>
    </source>
</evidence>
<protein>
    <submittedName>
        <fullName evidence="1">Uncharacterized protein</fullName>
    </submittedName>
</protein>
<evidence type="ECO:0000313" key="1">
    <source>
        <dbReference type="EMBL" id="ANP35959.1"/>
    </source>
</evidence>
<gene>
    <name evidence="1" type="ORF">JL2886_01038</name>
</gene>
<dbReference type="Proteomes" id="UP000092565">
    <property type="component" value="Chromosome"/>
</dbReference>
<organism evidence="1 2">
    <name type="scientific">Phaeobacter gallaeciensis</name>
    <dbReference type="NCBI Taxonomy" id="60890"/>
    <lineage>
        <taxon>Bacteria</taxon>
        <taxon>Pseudomonadati</taxon>
        <taxon>Pseudomonadota</taxon>
        <taxon>Alphaproteobacteria</taxon>
        <taxon>Rhodobacterales</taxon>
        <taxon>Roseobacteraceae</taxon>
        <taxon>Phaeobacter</taxon>
    </lineage>
</organism>